<reference evidence="5" key="1">
    <citation type="journal article" date="2020" name="bioRxiv">
        <title>Comparative genomics of Chlamydomonas.</title>
        <authorList>
            <person name="Craig R.J."/>
            <person name="Hasan A.R."/>
            <person name="Ness R.W."/>
            <person name="Keightley P.D."/>
        </authorList>
    </citation>
    <scope>NUCLEOTIDE SEQUENCE</scope>
    <source>
        <strain evidence="5">SAG 7.73</strain>
    </source>
</reference>
<feature type="domain" description="Protein kinase" evidence="4">
    <location>
        <begin position="461"/>
        <end position="844"/>
    </location>
</feature>
<feature type="compositionally biased region" description="Low complexity" evidence="2">
    <location>
        <begin position="243"/>
        <end position="256"/>
    </location>
</feature>
<feature type="compositionally biased region" description="Low complexity" evidence="2">
    <location>
        <begin position="981"/>
        <end position="996"/>
    </location>
</feature>
<evidence type="ECO:0000256" key="3">
    <source>
        <dbReference type="SAM" id="Phobius"/>
    </source>
</evidence>
<feature type="binding site" evidence="1">
    <location>
        <position position="488"/>
    </location>
    <ligand>
        <name>ATP</name>
        <dbReference type="ChEBI" id="CHEBI:30616"/>
    </ligand>
</feature>
<evidence type="ECO:0000256" key="2">
    <source>
        <dbReference type="SAM" id="MobiDB-lite"/>
    </source>
</evidence>
<dbReference type="InterPro" id="IPR017441">
    <property type="entry name" value="Protein_kinase_ATP_BS"/>
</dbReference>
<dbReference type="Gene3D" id="3.30.200.20">
    <property type="entry name" value="Phosphorylase Kinase, domain 1"/>
    <property type="match status" value="1"/>
</dbReference>
<dbReference type="EMBL" id="JAEHOC010000005">
    <property type="protein sequence ID" value="KAG2441627.1"/>
    <property type="molecule type" value="Genomic_DNA"/>
</dbReference>
<dbReference type="Pfam" id="PF00069">
    <property type="entry name" value="Pkinase"/>
    <property type="match status" value="1"/>
</dbReference>
<evidence type="ECO:0000259" key="4">
    <source>
        <dbReference type="PROSITE" id="PS50011"/>
    </source>
</evidence>
<keyword evidence="1" id="KW-0067">ATP-binding</keyword>
<protein>
    <recommendedName>
        <fullName evidence="4">Protein kinase domain-containing protein</fullName>
    </recommendedName>
</protein>
<comment type="caution">
    <text evidence="5">The sequence shown here is derived from an EMBL/GenBank/DDBJ whole genome shotgun (WGS) entry which is preliminary data.</text>
</comment>
<dbReference type="Proteomes" id="UP000650467">
    <property type="component" value="Unassembled WGS sequence"/>
</dbReference>
<evidence type="ECO:0000256" key="1">
    <source>
        <dbReference type="PROSITE-ProRule" id="PRU10141"/>
    </source>
</evidence>
<feature type="region of interest" description="Disordered" evidence="2">
    <location>
        <begin position="961"/>
        <end position="1065"/>
    </location>
</feature>
<proteinExistence type="predicted"/>
<dbReference type="PANTHER" id="PTHR44329">
    <property type="entry name" value="SERINE/THREONINE-PROTEIN KINASE TNNI3K-RELATED"/>
    <property type="match status" value="1"/>
</dbReference>
<dbReference type="SUPFAM" id="SSF56112">
    <property type="entry name" value="Protein kinase-like (PK-like)"/>
    <property type="match status" value="1"/>
</dbReference>
<dbReference type="AlphaFoldDB" id="A0A835W5S0"/>
<feature type="transmembrane region" description="Helical" evidence="3">
    <location>
        <begin position="190"/>
        <end position="215"/>
    </location>
</feature>
<dbReference type="GO" id="GO:0004674">
    <property type="term" value="F:protein serine/threonine kinase activity"/>
    <property type="evidence" value="ECO:0007669"/>
    <property type="project" value="TreeGrafter"/>
</dbReference>
<dbReference type="Gene3D" id="1.10.510.10">
    <property type="entry name" value="Transferase(Phosphotransferase) domain 1"/>
    <property type="match status" value="1"/>
</dbReference>
<dbReference type="PROSITE" id="PS50011">
    <property type="entry name" value="PROTEIN_KINASE_DOM"/>
    <property type="match status" value="1"/>
</dbReference>
<feature type="compositionally biased region" description="Low complexity" evidence="2">
    <location>
        <begin position="1016"/>
        <end position="1026"/>
    </location>
</feature>
<keyword evidence="3" id="KW-0472">Membrane</keyword>
<keyword evidence="6" id="KW-1185">Reference proteome</keyword>
<evidence type="ECO:0000313" key="5">
    <source>
        <dbReference type="EMBL" id="KAG2441627.1"/>
    </source>
</evidence>
<dbReference type="PANTHER" id="PTHR44329:SF214">
    <property type="entry name" value="PROTEIN KINASE DOMAIN-CONTAINING PROTEIN"/>
    <property type="match status" value="1"/>
</dbReference>
<accession>A0A835W5S0</accession>
<gene>
    <name evidence="5" type="ORF">HXX76_003247</name>
</gene>
<dbReference type="InterPro" id="IPR051681">
    <property type="entry name" value="Ser/Thr_Kinases-Pseudokinases"/>
</dbReference>
<name>A0A835W5S0_CHLIN</name>
<dbReference type="OrthoDB" id="10574440at2759"/>
<keyword evidence="3" id="KW-1133">Transmembrane helix</keyword>
<dbReference type="InterPro" id="IPR011009">
    <property type="entry name" value="Kinase-like_dom_sf"/>
</dbReference>
<keyword evidence="3" id="KW-0812">Transmembrane</keyword>
<dbReference type="PROSITE" id="PS00107">
    <property type="entry name" value="PROTEIN_KINASE_ATP"/>
    <property type="match status" value="1"/>
</dbReference>
<feature type="region of interest" description="Disordered" evidence="2">
    <location>
        <begin position="387"/>
        <end position="438"/>
    </location>
</feature>
<feature type="compositionally biased region" description="Gly residues" evidence="2">
    <location>
        <begin position="1034"/>
        <end position="1052"/>
    </location>
</feature>
<feature type="region of interest" description="Disordered" evidence="2">
    <location>
        <begin position="243"/>
        <end position="278"/>
    </location>
</feature>
<organism evidence="5 6">
    <name type="scientific">Chlamydomonas incerta</name>
    <dbReference type="NCBI Taxonomy" id="51695"/>
    <lineage>
        <taxon>Eukaryota</taxon>
        <taxon>Viridiplantae</taxon>
        <taxon>Chlorophyta</taxon>
        <taxon>core chlorophytes</taxon>
        <taxon>Chlorophyceae</taxon>
        <taxon>CS clade</taxon>
        <taxon>Chlamydomonadales</taxon>
        <taxon>Chlamydomonadaceae</taxon>
        <taxon>Chlamydomonas</taxon>
    </lineage>
</organism>
<dbReference type="InterPro" id="IPR000719">
    <property type="entry name" value="Prot_kinase_dom"/>
</dbReference>
<dbReference type="GO" id="GO:0005524">
    <property type="term" value="F:ATP binding"/>
    <property type="evidence" value="ECO:0007669"/>
    <property type="project" value="UniProtKB-UniRule"/>
</dbReference>
<keyword evidence="1" id="KW-0547">Nucleotide-binding</keyword>
<evidence type="ECO:0000313" key="6">
    <source>
        <dbReference type="Proteomes" id="UP000650467"/>
    </source>
</evidence>
<sequence length="1263" mass="126277">MTLTVQGLILVSWRSGSANQAPGIDLLLPVTSPPGSAAIVPVLMILKSYFYYRNCFPVSIALQSFKLAVRPPDIPGNNTYDCPIYPTPEHVRTCVNDSSAPYLEQCYAYLAGYVDLAVHGVDVSPTGTPTNNGYLVHSVQSFAICAATYPMDCIARLGPIGCVLFTLSQQQPPPSAASPPPDSSNEGPPVAAIVGGVIGGVIGVALIVAAAILLAPRCARWRKRRQAPAVNLEGKEGAATAVAGSDAAGASPPGTSDGSGGHPDPQATLAYGNGGTNQGDGPFTEAMAAAAAAAAALPSVTVVTALTPPRADLCLDARIYVAPSAHVTSGSAPHGFIDVGTAAPGGPAAPAAGAGAGAAIGLEAAGRAASGAVPAAAMPYAMAPRTTSGGCGGSGNAETAQQLGSPPHGAAAHMAVAGDGGGGGAAGSPPEDRRRSAGNEEDCLLAATVTDGDQTCNNEVRLLPKVLGKGAFGRVHEGEYRGQRVAVKVLLDSAFGDLVGAGPRAPAEAEAAAAPGPLHRAVSGPAGGAGAAPILEQMLDDDGEVLPPLPTLARLTGSESGAAASSVARLLKAGTATETDMVAAAGDGVGAGGDAGAAAEDDGQDRQHVWADDRARRLLRQFQQEVEVLGRCDHPAVVKLLAACLTPPRLCLVMELCETSLEHLIYGRPGQLLSLPTVLHIAVQVAEGLSYLHPTIIHRDLPANVLIQGADSSRPVAKLTDFGLSRLRMATVATRHPDAGTPAYLAPECYSTDNNVVTHHMDMYAMGVLLWSMLTGQRPWRAQCQSIVVIAYRVTMLGERPPLDQMSDRRCPPKLRRLIKQCWEHDPRKRPAAAQMVKELSELLRQCDDAGGASTEAMLIDTDTGNMLGPATGAAPHLTPTAAASLRALRAYSTQRDPGPSPQRALAVAAAEAAAALGADTRSEDGAGGASPSAAAASASRFFGGRPRTLTTTVTATEVSLKVLPEADGPPQRGRSLPPLQQREVQNQQQQQQQHQPWAMLFPKHAQFNGSPVGDAPAGSPRAPRGAAPPAPAGAGGTLASGSGSGVTGGTGASRSSGRPQASAACALGMSTSSSISEPHVQMPASIAQHLAHLHAGGAAAVAGGVAAVAGGVAAADALQPYSASGAGYSSVLGMGILPPMRPPHAAVQLPGGGPLCGSQQYGGAHASSSEAISQSELLKRLAGVELDLGPGSVDGGGGGSGLGGSSSSKHAAVASRAAAAAAVAAAEMAGAVDGGGGGSGVGVAVGGSGGSANSGGGGHVAA</sequence>